<name>A0AA88R119_9ASTE</name>
<dbReference type="PANTHER" id="PTHR47295:SF2">
    <property type="entry name" value="EG45-LIKE DOMAIN CONTAINING PROTEIN 1-RELATED"/>
    <property type="match status" value="1"/>
</dbReference>
<protein>
    <submittedName>
        <fullName evidence="1">Uncharacterized protein</fullName>
    </submittedName>
</protein>
<dbReference type="AlphaFoldDB" id="A0AA88R119"/>
<accession>A0AA88R119</accession>
<organism evidence="1 2">
    <name type="scientific">Escallonia rubra</name>
    <dbReference type="NCBI Taxonomy" id="112253"/>
    <lineage>
        <taxon>Eukaryota</taxon>
        <taxon>Viridiplantae</taxon>
        <taxon>Streptophyta</taxon>
        <taxon>Embryophyta</taxon>
        <taxon>Tracheophyta</taxon>
        <taxon>Spermatophyta</taxon>
        <taxon>Magnoliopsida</taxon>
        <taxon>eudicotyledons</taxon>
        <taxon>Gunneridae</taxon>
        <taxon>Pentapetalae</taxon>
        <taxon>asterids</taxon>
        <taxon>campanulids</taxon>
        <taxon>Escalloniales</taxon>
        <taxon>Escalloniaceae</taxon>
        <taxon>Escallonia</taxon>
    </lineage>
</organism>
<reference evidence="1" key="1">
    <citation type="submission" date="2022-12" db="EMBL/GenBank/DDBJ databases">
        <title>Draft genome assemblies for two species of Escallonia (Escalloniales).</title>
        <authorList>
            <person name="Chanderbali A."/>
            <person name="Dervinis C."/>
            <person name="Anghel I."/>
            <person name="Soltis D."/>
            <person name="Soltis P."/>
            <person name="Zapata F."/>
        </authorList>
    </citation>
    <scope>NUCLEOTIDE SEQUENCE</scope>
    <source>
        <strain evidence="1">UCBG92.1500</strain>
        <tissue evidence="1">Leaf</tissue>
    </source>
</reference>
<dbReference type="EMBL" id="JAVXUO010001650">
    <property type="protein sequence ID" value="KAK2980298.1"/>
    <property type="molecule type" value="Genomic_DNA"/>
</dbReference>
<dbReference type="InterPro" id="IPR036908">
    <property type="entry name" value="RlpA-like_sf"/>
</dbReference>
<gene>
    <name evidence="1" type="ORF">RJ640_024130</name>
</gene>
<evidence type="ECO:0000313" key="1">
    <source>
        <dbReference type="EMBL" id="KAK2980298.1"/>
    </source>
</evidence>
<dbReference type="GO" id="GO:0048046">
    <property type="term" value="C:apoplast"/>
    <property type="evidence" value="ECO:0007669"/>
    <property type="project" value="InterPro"/>
</dbReference>
<dbReference type="SUPFAM" id="SSF50685">
    <property type="entry name" value="Barwin-like endoglucanases"/>
    <property type="match status" value="1"/>
</dbReference>
<dbReference type="GO" id="GO:0009627">
    <property type="term" value="P:systemic acquired resistance"/>
    <property type="evidence" value="ECO:0007669"/>
    <property type="project" value="InterPro"/>
</dbReference>
<dbReference type="InterPro" id="IPR044206">
    <property type="entry name" value="EGC1/2"/>
</dbReference>
<dbReference type="PANTHER" id="PTHR47295">
    <property type="entry name" value="EG45-LIKE DOMAIN CONTAINING PROTEIN 1-RELATED"/>
    <property type="match status" value="1"/>
</dbReference>
<dbReference type="CDD" id="cd22269">
    <property type="entry name" value="DPBB_EG45-like"/>
    <property type="match status" value="1"/>
</dbReference>
<dbReference type="Gene3D" id="2.40.40.10">
    <property type="entry name" value="RlpA-like domain"/>
    <property type="match status" value="1"/>
</dbReference>
<evidence type="ECO:0000313" key="2">
    <source>
        <dbReference type="Proteomes" id="UP001187471"/>
    </source>
</evidence>
<comment type="caution">
    <text evidence="1">The sequence shown here is derived from an EMBL/GenBank/DDBJ whole genome shotgun (WGS) entry which is preliminary data.</text>
</comment>
<sequence length="184" mass="19877">MYRVVMHLYREVYLRSFGVPKGCEGDAMGAVVVDLLPGFGTGHSPSVTLTFFTPPALLLGFSLNRSNYAKAELCESCWLGVVIRRDSDLGIASACYGNQDNGVLIAAASDPLWNNGAICGKTYTVTCTGATNAVPHPCTARPVCRFAEEMSIDGCIQEAGLRSTAYVLHCYLKLCMLSDARNMY</sequence>
<proteinExistence type="predicted"/>
<keyword evidence="2" id="KW-1185">Reference proteome</keyword>
<dbReference type="Proteomes" id="UP001187471">
    <property type="component" value="Unassembled WGS sequence"/>
</dbReference>